<evidence type="ECO:0000313" key="3">
    <source>
        <dbReference type="Proteomes" id="UP000276776"/>
    </source>
</evidence>
<protein>
    <submittedName>
        <fullName evidence="2 4">Uncharacterized protein</fullName>
    </submittedName>
</protein>
<dbReference type="Proteomes" id="UP000276776">
    <property type="component" value="Unassembled WGS sequence"/>
</dbReference>
<evidence type="ECO:0000313" key="4">
    <source>
        <dbReference type="WBParaSite" id="TCLT_0000824601-mRNA-1"/>
    </source>
</evidence>
<accession>A0A158RCN8</accession>
<feature type="compositionally biased region" description="Basic and acidic residues" evidence="1">
    <location>
        <begin position="110"/>
        <end position="124"/>
    </location>
</feature>
<evidence type="ECO:0000313" key="2">
    <source>
        <dbReference type="EMBL" id="VDN05773.1"/>
    </source>
</evidence>
<sequence length="242" mass="27841">MCLFTKKKAKSKDKVDSLPQSHDGPQFKSKCSVADSMILKAIKRSRIQRSKENLRNQLEEAQKAFGVEPNSALIDRICSSKRAASEASLRKGDLIFSLKDLKKRKSGSKSYKDNSDVKLRKKEADAEDDTFYPSQSQPGNVADEDEVLQEVCYMKFKKILAELKLNEPPQWDPYAPLEELESRGDFNRQILRKNTFLANSLSMPNTNESKEKFQTKALHASRRKVRFNKNIIDITDWEEFAW</sequence>
<feature type="region of interest" description="Disordered" evidence="1">
    <location>
        <begin position="1"/>
        <end position="29"/>
    </location>
</feature>
<dbReference type="AlphaFoldDB" id="A0A158RCN8"/>
<gene>
    <name evidence="2" type="ORF">TCLT_LOCUS8235</name>
</gene>
<dbReference type="OrthoDB" id="5875932at2759"/>
<feature type="region of interest" description="Disordered" evidence="1">
    <location>
        <begin position="106"/>
        <end position="140"/>
    </location>
</feature>
<dbReference type="WBParaSite" id="TCLT_0000824601-mRNA-1">
    <property type="protein sequence ID" value="TCLT_0000824601-mRNA-1"/>
    <property type="gene ID" value="TCLT_0000824601"/>
</dbReference>
<organism evidence="4">
    <name type="scientific">Thelazia callipaeda</name>
    <name type="common">Oriental eyeworm</name>
    <name type="synonym">Parasitic nematode</name>
    <dbReference type="NCBI Taxonomy" id="103827"/>
    <lineage>
        <taxon>Eukaryota</taxon>
        <taxon>Metazoa</taxon>
        <taxon>Ecdysozoa</taxon>
        <taxon>Nematoda</taxon>
        <taxon>Chromadorea</taxon>
        <taxon>Rhabditida</taxon>
        <taxon>Spirurina</taxon>
        <taxon>Spiruromorpha</taxon>
        <taxon>Thelazioidea</taxon>
        <taxon>Thelaziidae</taxon>
        <taxon>Thelazia</taxon>
    </lineage>
</organism>
<keyword evidence="3" id="KW-1185">Reference proteome</keyword>
<proteinExistence type="predicted"/>
<reference evidence="4" key="1">
    <citation type="submission" date="2016-04" db="UniProtKB">
        <authorList>
            <consortium name="WormBaseParasite"/>
        </authorList>
    </citation>
    <scope>IDENTIFICATION</scope>
</reference>
<feature type="compositionally biased region" description="Basic residues" evidence="1">
    <location>
        <begin position="1"/>
        <end position="11"/>
    </location>
</feature>
<name>A0A158RCN8_THECL</name>
<dbReference type="EMBL" id="UYYF01004603">
    <property type="protein sequence ID" value="VDN05773.1"/>
    <property type="molecule type" value="Genomic_DNA"/>
</dbReference>
<evidence type="ECO:0000256" key="1">
    <source>
        <dbReference type="SAM" id="MobiDB-lite"/>
    </source>
</evidence>
<reference evidence="2 3" key="2">
    <citation type="submission" date="2018-11" db="EMBL/GenBank/DDBJ databases">
        <authorList>
            <consortium name="Pathogen Informatics"/>
        </authorList>
    </citation>
    <scope>NUCLEOTIDE SEQUENCE [LARGE SCALE GENOMIC DNA]</scope>
</reference>